<keyword evidence="2" id="KW-0479">Metal-binding</keyword>
<dbReference type="PROSITE" id="PS50865">
    <property type="entry name" value="ZF_MYND_2"/>
    <property type="match status" value="1"/>
</dbReference>
<dbReference type="InterPro" id="IPR050164">
    <property type="entry name" value="Peptidase_C19"/>
</dbReference>
<evidence type="ECO:0000313" key="9">
    <source>
        <dbReference type="Proteomes" id="UP000036987"/>
    </source>
</evidence>
<organism evidence="8 9">
    <name type="scientific">Zostera marina</name>
    <name type="common">Eelgrass</name>
    <dbReference type="NCBI Taxonomy" id="29655"/>
    <lineage>
        <taxon>Eukaryota</taxon>
        <taxon>Viridiplantae</taxon>
        <taxon>Streptophyta</taxon>
        <taxon>Embryophyta</taxon>
        <taxon>Tracheophyta</taxon>
        <taxon>Spermatophyta</taxon>
        <taxon>Magnoliopsida</taxon>
        <taxon>Liliopsida</taxon>
        <taxon>Zosteraceae</taxon>
        <taxon>Zostera</taxon>
    </lineage>
</organism>
<name>A0A0K9PM34_ZOSMR</name>
<evidence type="ECO:0000259" key="6">
    <source>
        <dbReference type="PROSITE" id="PS50235"/>
    </source>
</evidence>
<dbReference type="InterPro" id="IPR028889">
    <property type="entry name" value="USP"/>
</dbReference>
<dbReference type="PROSITE" id="PS50235">
    <property type="entry name" value="USP_3"/>
    <property type="match status" value="1"/>
</dbReference>
<comment type="similarity">
    <text evidence="1">Belongs to the peptidase C19 family.</text>
</comment>
<protein>
    <recommendedName>
        <fullName evidence="10">Ubiquitin carboxyl-terminal hydrolase</fullName>
    </recommendedName>
</protein>
<proteinExistence type="inferred from homology"/>
<dbReference type="SUPFAM" id="SSF144232">
    <property type="entry name" value="HIT/MYND zinc finger-like"/>
    <property type="match status" value="1"/>
</dbReference>
<dbReference type="GO" id="GO:0004843">
    <property type="term" value="F:cysteine-type deubiquitinase activity"/>
    <property type="evidence" value="ECO:0000318"/>
    <property type="project" value="GO_Central"/>
</dbReference>
<dbReference type="Pfam" id="PF01753">
    <property type="entry name" value="zf-MYND"/>
    <property type="match status" value="1"/>
</dbReference>
<dbReference type="GO" id="GO:0005634">
    <property type="term" value="C:nucleus"/>
    <property type="evidence" value="ECO:0000318"/>
    <property type="project" value="GO_Central"/>
</dbReference>
<dbReference type="Gene3D" id="6.10.140.2220">
    <property type="match status" value="1"/>
</dbReference>
<dbReference type="OrthoDB" id="420187at2759"/>
<accession>A0A0K9PM34</accession>
<dbReference type="PROSITE" id="PS01360">
    <property type="entry name" value="ZF_MYND_1"/>
    <property type="match status" value="1"/>
</dbReference>
<feature type="domain" description="MYND-type" evidence="7">
    <location>
        <begin position="82"/>
        <end position="119"/>
    </location>
</feature>
<sequence>MLGGTGHLPVPPFDLSTPLQFLVTAFVIACGLIFALKTAASRYFIVDTTFEENEVTQEELRDFDDSTSSAMAIHARAGNGKCFVCGNDGTKECSRCKRVRYCSLGCQTQHWNDNHKSKCRKKTYGPITLIPVREMYKILEQPKKILFPYNEFMKLYYWEKQVFPPCGLLNCGNSCYANVVLQCLSCTRPLAGYFLEGSHAKECTRSDWCFLCELHYHIKKVTQSSQPFSPVNIITKLPNIGSHLGNGKQEDAHEFMRCVVDTMQSVYLDEFGGEKALDPSTQETSLIQHIFGGLLQSQVICTKCNMVSNRYENMMDLTVEIQGEAESLEDCLDKFTAKEWLDGDNKYKCDGCNDYVKAWKRLTVHQAPNILTVTLKRFQSGRFGKLNKRVAIPETMDLGPYMSSTRDGDSLYDLYAVVVHLDLMNASFFGHYICYTKDFKGNWYRIDDCKVLKVELEEVLSQGAYMLLYSRQCVRQPKTSTDADRNMLDSVNSNTLDSIDDTALKNKLHVNDNNADASSEQKIAMAVNRSGKSSFDVLSLHDDTHIKIAEKNNMNIDRPGTSNLSKAYQESQIDHFLSGKYESANYLDKVATISDTSSVHDMLEENHKPSHGFFGLSGDRKPSDGNAPRSLCEMSMDGGSLYDNRAIKISARPRTSSTYQGTQPLFSRGFLNKPARKKSLQPQLLNQGICVINADKCNGVSEMELMSANPDNAGHSYDSHNKHVNGETNFQVENGKTDCSFEDGNVCIRKPVITNIESNGLLTKPCVDSRTVEVSVKDIRENGSSRDRQCYSKEISPEKDSEQDLQICDSQLDLICENGTNSLTSSLLSASNGFISKVSRVSGDSNGISKFNEMDPSEEASLKHISCSQTVSGSDTNGFSDVKASILPNGFPDFKAPIFPNGFLTKSREDNKICIKDGLSGQTNKSLERNSKEYFVSCQEMRCCSNNTDELGNRKSDLQFSSNGGYLSKSVDGCPNRIESNGYSDCSLLRSGIIGRAELSSPLKNKETDYEHDRDVSRKNIEECC</sequence>
<evidence type="ECO:0000259" key="7">
    <source>
        <dbReference type="PROSITE" id="PS50865"/>
    </source>
</evidence>
<gene>
    <name evidence="8" type="ORF">ZOSMA_218G00140</name>
</gene>
<evidence type="ECO:0008006" key="10">
    <source>
        <dbReference type="Google" id="ProtNLM"/>
    </source>
</evidence>
<dbReference type="GO" id="GO:0008270">
    <property type="term" value="F:zinc ion binding"/>
    <property type="evidence" value="ECO:0007669"/>
    <property type="project" value="UniProtKB-KW"/>
</dbReference>
<feature type="domain" description="USP" evidence="6">
    <location>
        <begin position="166"/>
        <end position="472"/>
    </location>
</feature>
<keyword evidence="4" id="KW-0862">Zinc</keyword>
<evidence type="ECO:0000256" key="1">
    <source>
        <dbReference type="ARBA" id="ARBA00009085"/>
    </source>
</evidence>
<evidence type="ECO:0000256" key="5">
    <source>
        <dbReference type="PROSITE-ProRule" id="PRU00134"/>
    </source>
</evidence>
<dbReference type="GO" id="GO:0005829">
    <property type="term" value="C:cytosol"/>
    <property type="evidence" value="ECO:0000318"/>
    <property type="project" value="GO_Central"/>
</dbReference>
<evidence type="ECO:0000256" key="2">
    <source>
        <dbReference type="ARBA" id="ARBA00022723"/>
    </source>
</evidence>
<dbReference type="InterPro" id="IPR018200">
    <property type="entry name" value="USP_CS"/>
</dbReference>
<dbReference type="FunFam" id="3.90.70.10:FF:000026">
    <property type="entry name" value="Ubiquitin carboxyl-terminal hydrolase 15"/>
    <property type="match status" value="1"/>
</dbReference>
<comment type="caution">
    <text evidence="8">The sequence shown here is derived from an EMBL/GenBank/DDBJ whole genome shotgun (WGS) entry which is preliminary data.</text>
</comment>
<dbReference type="GO" id="GO:0016579">
    <property type="term" value="P:protein deubiquitination"/>
    <property type="evidence" value="ECO:0007669"/>
    <property type="project" value="InterPro"/>
</dbReference>
<dbReference type="GO" id="GO:0031647">
    <property type="term" value="P:regulation of protein stability"/>
    <property type="evidence" value="ECO:0000318"/>
    <property type="project" value="GO_Central"/>
</dbReference>
<dbReference type="Pfam" id="PF00443">
    <property type="entry name" value="UCH"/>
    <property type="match status" value="1"/>
</dbReference>
<dbReference type="EMBL" id="LFYR01000781">
    <property type="protein sequence ID" value="KMZ69295.1"/>
    <property type="molecule type" value="Genomic_DNA"/>
</dbReference>
<keyword evidence="9" id="KW-1185">Reference proteome</keyword>
<keyword evidence="3 5" id="KW-0863">Zinc-finger</keyword>
<dbReference type="InterPro" id="IPR002893">
    <property type="entry name" value="Znf_MYND"/>
</dbReference>
<dbReference type="AlphaFoldDB" id="A0A0K9PM34"/>
<evidence type="ECO:0000256" key="3">
    <source>
        <dbReference type="ARBA" id="ARBA00022771"/>
    </source>
</evidence>
<dbReference type="STRING" id="29655.A0A0K9PM34"/>
<dbReference type="InterPro" id="IPR001394">
    <property type="entry name" value="Peptidase_C19_UCH"/>
</dbReference>
<evidence type="ECO:0000256" key="4">
    <source>
        <dbReference type="ARBA" id="ARBA00022833"/>
    </source>
</evidence>
<reference evidence="9" key="1">
    <citation type="journal article" date="2016" name="Nature">
        <title>The genome of the seagrass Zostera marina reveals angiosperm adaptation to the sea.</title>
        <authorList>
            <person name="Olsen J.L."/>
            <person name="Rouze P."/>
            <person name="Verhelst B."/>
            <person name="Lin Y.-C."/>
            <person name="Bayer T."/>
            <person name="Collen J."/>
            <person name="Dattolo E."/>
            <person name="De Paoli E."/>
            <person name="Dittami S."/>
            <person name="Maumus F."/>
            <person name="Michel G."/>
            <person name="Kersting A."/>
            <person name="Lauritano C."/>
            <person name="Lohaus R."/>
            <person name="Toepel M."/>
            <person name="Tonon T."/>
            <person name="Vanneste K."/>
            <person name="Amirebrahimi M."/>
            <person name="Brakel J."/>
            <person name="Bostroem C."/>
            <person name="Chovatia M."/>
            <person name="Grimwood J."/>
            <person name="Jenkins J.W."/>
            <person name="Jueterbock A."/>
            <person name="Mraz A."/>
            <person name="Stam W.T."/>
            <person name="Tice H."/>
            <person name="Bornberg-Bauer E."/>
            <person name="Green P.J."/>
            <person name="Pearson G.A."/>
            <person name="Procaccini G."/>
            <person name="Duarte C.M."/>
            <person name="Schmutz J."/>
            <person name="Reusch T.B.H."/>
            <person name="Van de Peer Y."/>
        </authorList>
    </citation>
    <scope>NUCLEOTIDE SEQUENCE [LARGE SCALE GENOMIC DNA]</scope>
    <source>
        <strain evidence="9">cv. Finnish</strain>
    </source>
</reference>
<evidence type="ECO:0000313" key="8">
    <source>
        <dbReference type="EMBL" id="KMZ69295.1"/>
    </source>
</evidence>
<dbReference type="SUPFAM" id="SSF54001">
    <property type="entry name" value="Cysteine proteinases"/>
    <property type="match status" value="1"/>
</dbReference>
<dbReference type="Gene3D" id="3.90.70.10">
    <property type="entry name" value="Cysteine proteinases"/>
    <property type="match status" value="1"/>
</dbReference>
<dbReference type="InterPro" id="IPR038765">
    <property type="entry name" value="Papain-like_cys_pep_sf"/>
</dbReference>
<dbReference type="PANTHER" id="PTHR24006">
    <property type="entry name" value="UBIQUITIN CARBOXYL-TERMINAL HYDROLASE"/>
    <property type="match status" value="1"/>
</dbReference>
<dbReference type="PANTHER" id="PTHR24006:SF677">
    <property type="entry name" value="UBIQUITIN CARBOXYL-TERMINAL HYDROLASE 19"/>
    <property type="match status" value="1"/>
</dbReference>
<dbReference type="Proteomes" id="UP000036987">
    <property type="component" value="Unassembled WGS sequence"/>
</dbReference>
<dbReference type="CDD" id="cd02661">
    <property type="entry name" value="Peptidase_C19E"/>
    <property type="match status" value="1"/>
</dbReference>
<dbReference type="PROSITE" id="PS00972">
    <property type="entry name" value="USP_1"/>
    <property type="match status" value="1"/>
</dbReference>